<comment type="caution">
    <text evidence="1">The sequence shown here is derived from an EMBL/GenBank/DDBJ whole genome shotgun (WGS) entry which is preliminary data.</text>
</comment>
<dbReference type="RefSeq" id="WP_279298408.1">
    <property type="nucleotide sequence ID" value="NZ_JAOTIF010000016.1"/>
</dbReference>
<reference evidence="1" key="2">
    <citation type="submission" date="2023-04" db="EMBL/GenBank/DDBJ databases">
        <title>Paracnuella aquatica gen. nov., sp. nov., a member of the family Chitinophagaceae isolated from a hot spring.</title>
        <authorList>
            <person name="Wang C."/>
        </authorList>
    </citation>
    <scope>NUCLEOTIDE SEQUENCE</scope>
    <source>
        <strain evidence="1">LB-8</strain>
    </source>
</reference>
<keyword evidence="2" id="KW-1185">Reference proteome</keyword>
<accession>A0A9X2XWX1</accession>
<protein>
    <submittedName>
        <fullName evidence="1">Sce7726 family protein</fullName>
    </submittedName>
</protein>
<proteinExistence type="predicted"/>
<dbReference type="InterPro" id="IPR047729">
    <property type="entry name" value="Sce7726-like"/>
</dbReference>
<evidence type="ECO:0000313" key="2">
    <source>
        <dbReference type="Proteomes" id="UP001155483"/>
    </source>
</evidence>
<dbReference type="AlphaFoldDB" id="A0A9X2XWX1"/>
<dbReference type="Proteomes" id="UP001155483">
    <property type="component" value="Unassembled WGS sequence"/>
</dbReference>
<dbReference type="EMBL" id="JAOTIF010000016">
    <property type="protein sequence ID" value="MCU7550969.1"/>
    <property type="molecule type" value="Genomic_DNA"/>
</dbReference>
<evidence type="ECO:0000313" key="1">
    <source>
        <dbReference type="EMBL" id="MCU7550969.1"/>
    </source>
</evidence>
<gene>
    <name evidence="1" type="ORF">OCK74_17755</name>
</gene>
<organism evidence="1 2">
    <name type="scientific">Paraflavisolibacter caeni</name>
    <dbReference type="NCBI Taxonomy" id="2982496"/>
    <lineage>
        <taxon>Bacteria</taxon>
        <taxon>Pseudomonadati</taxon>
        <taxon>Bacteroidota</taxon>
        <taxon>Chitinophagia</taxon>
        <taxon>Chitinophagales</taxon>
        <taxon>Chitinophagaceae</taxon>
        <taxon>Paraflavisolibacter</taxon>
    </lineage>
</organism>
<name>A0A9X2XWX1_9BACT</name>
<dbReference type="NCBIfam" id="NF033832">
    <property type="entry name" value="sce7726_fam"/>
    <property type="match status" value="1"/>
</dbReference>
<reference evidence="1" key="1">
    <citation type="submission" date="2022-09" db="EMBL/GenBank/DDBJ databases">
        <authorList>
            <person name="Yuan C."/>
            <person name="Ke Z."/>
        </authorList>
    </citation>
    <scope>NUCLEOTIDE SEQUENCE</scope>
    <source>
        <strain evidence="1">LB-8</strain>
    </source>
</reference>
<sequence>MESGKHIFHHLSQIFTASTFRNIIQNNNKESYKRYVVKNMSTLQIDCNLTNLEVIKKAYKCLNNNYRNEYLYKNTLFNNLIKNKKLKDTIVLNELRIDKSIADTVFINGEAVIYEIKTELDNSDKLLSQIFDYKKAFSKVYVVTHESIFYKYYQLIKGKGVGLIYLNDKNKLVEHTPAIEITEFFEHTVLFKLLRKSEYTCLIKERLGYIPDVPNTQYFKVCLELCKSIPVREFQKLVMLELKKRVPKEFIASNYNKIPHELRYICHTLNLRPNDFNNLFSFLSVPFKS</sequence>